<reference evidence="3 4" key="1">
    <citation type="submission" date="2020-03" db="EMBL/GenBank/DDBJ databases">
        <title>Genome Sequence of industrial isolate, B5A.</title>
        <authorList>
            <person name="Sharma S."/>
            <person name="Patil P.B."/>
            <person name="Korpole S."/>
        </authorList>
    </citation>
    <scope>NUCLEOTIDE SEQUENCE [LARGE SCALE GENOMIC DNA]</scope>
    <source>
        <strain evidence="3 4">PI-S10-B5A</strain>
    </source>
</reference>
<feature type="domain" description="Transposase IS116/IS110/IS902 C-terminal" evidence="2">
    <location>
        <begin position="277"/>
        <end position="354"/>
    </location>
</feature>
<dbReference type="PANTHER" id="PTHR33055:SF15">
    <property type="entry name" value="TRANSPOSASE-RELATED"/>
    <property type="match status" value="1"/>
</dbReference>
<dbReference type="Proteomes" id="UP000539052">
    <property type="component" value="Unassembled WGS sequence"/>
</dbReference>
<evidence type="ECO:0000313" key="4">
    <source>
        <dbReference type="Proteomes" id="UP000539052"/>
    </source>
</evidence>
<keyword evidence="4" id="KW-1185">Reference proteome</keyword>
<sequence>MIAVGIDVSKFKSTVAVIDSDGQILLKPRDYNHTVSDMLNLITLINSYPQDVKVAMEATGHYHYPILKVLLEENIYVSLINPYLMKKYGDNSIRKGKTDKKDAMRIAFYVIEKSYLLKPYTVTDQKYSDLKFLSRQYQQSITLKTKARIQLNNLLDEIMPGIQKLFSSNNAVSPTQNLFLDFLEKYESFDKIRNMGEKRFISSFSKFAVKRRTRNTQYKALAIYELASNSITTRDSDTSTLIALNQCISVLRQCTESTNNLLAQMHSIAFTMTEYSTIRAMNGVGNKLAPQLIAEIGDVRRFTSAKALNAYAGNDAPAYQSGNFEGTNRHISKRGSAPLRKACYEVMQALKLHKCEEDPIYQFMLKKEAEGKPKNVAKMAGVNKFLHIYYARVMELYK</sequence>
<accession>A0ABX1VSJ0</accession>
<proteinExistence type="predicted"/>
<protein>
    <submittedName>
        <fullName evidence="3">IS110 family transposase</fullName>
    </submittedName>
</protein>
<dbReference type="NCBIfam" id="NF033542">
    <property type="entry name" value="transpos_IS110"/>
    <property type="match status" value="1"/>
</dbReference>
<comment type="caution">
    <text evidence="3">The sequence shown here is derived from an EMBL/GenBank/DDBJ whole genome shotgun (WGS) entry which is preliminary data.</text>
</comment>
<evidence type="ECO:0000313" key="3">
    <source>
        <dbReference type="EMBL" id="NNJ31331.1"/>
    </source>
</evidence>
<evidence type="ECO:0000259" key="1">
    <source>
        <dbReference type="Pfam" id="PF01548"/>
    </source>
</evidence>
<name>A0ABX1VSJ0_9FIRM</name>
<evidence type="ECO:0000259" key="2">
    <source>
        <dbReference type="Pfam" id="PF02371"/>
    </source>
</evidence>
<dbReference type="EMBL" id="JAAOXG010000033">
    <property type="protein sequence ID" value="NNJ31331.1"/>
    <property type="molecule type" value="Genomic_DNA"/>
</dbReference>
<dbReference type="Pfam" id="PF02371">
    <property type="entry name" value="Transposase_20"/>
    <property type="match status" value="1"/>
</dbReference>
<dbReference type="InterPro" id="IPR047650">
    <property type="entry name" value="Transpos_IS110"/>
</dbReference>
<organism evidence="3 4">
    <name type="scientific">Lacrimispora defluvii</name>
    <dbReference type="NCBI Taxonomy" id="2719233"/>
    <lineage>
        <taxon>Bacteria</taxon>
        <taxon>Bacillati</taxon>
        <taxon>Bacillota</taxon>
        <taxon>Clostridia</taxon>
        <taxon>Lachnospirales</taxon>
        <taxon>Lachnospiraceae</taxon>
        <taxon>Lacrimispora</taxon>
    </lineage>
</organism>
<dbReference type="RefSeq" id="WP_170822473.1">
    <property type="nucleotide sequence ID" value="NZ_JAAOXG010000033.1"/>
</dbReference>
<dbReference type="InterPro" id="IPR003346">
    <property type="entry name" value="Transposase_20"/>
</dbReference>
<gene>
    <name evidence="3" type="ORF">G9470_16245</name>
</gene>
<dbReference type="PANTHER" id="PTHR33055">
    <property type="entry name" value="TRANSPOSASE FOR INSERTION SEQUENCE ELEMENT IS1111A"/>
    <property type="match status" value="1"/>
</dbReference>
<dbReference type="InterPro" id="IPR002525">
    <property type="entry name" value="Transp_IS110-like_N"/>
</dbReference>
<feature type="domain" description="Transposase IS110-like N-terminal" evidence="1">
    <location>
        <begin position="4"/>
        <end position="160"/>
    </location>
</feature>
<dbReference type="Pfam" id="PF01548">
    <property type="entry name" value="DEDD_Tnp_IS110"/>
    <property type="match status" value="1"/>
</dbReference>